<dbReference type="PRINTS" id="PR00344">
    <property type="entry name" value="BCTRLSENSOR"/>
</dbReference>
<keyword evidence="5" id="KW-0597">Phosphoprotein</keyword>
<evidence type="ECO:0000256" key="10">
    <source>
        <dbReference type="ARBA" id="ARBA00022840"/>
    </source>
</evidence>
<sequence>MATSSLKDYDSIINGDASPSTHDSLPSQHKVSSRTPRTSASAPHHTSPHGLYSKAAYDIYSSAKEKEKEKTTSAVRKSKDSAGIKEPRKRPIGIFSSLKAELSILIVLATLIAFFLAWILLKAKVSLWISLPLTLLVSLGITYLFSRGLTSPLGEIRDAAEQMQEGNYEVRVSSALTSKDEIGQLARSFNTMAEELEHADQMRRDLIANVSHELRTPVSALQAQVENMADGVIEPTSANLEGILNQTHRLSDLIAFLLDMSRVEAGAASLEITTFNVKDFIDDVVSPLEIADGGHGHIISVDVPDNITMEGDQDRLRQLYTNIISNALKHSADGTAVLVEVHEDIPHGTVVSNIINFGSQISAEERSDIFRRYVKGQGNRPGTGSGGTGLGLSIARWAAHLHSGTVRVVDDVRGANFEITLPKYHLTDEEQK</sequence>
<keyword evidence="9" id="KW-0418">Kinase</keyword>
<gene>
    <name evidence="18" type="ORF">HMPREF9020_00616</name>
</gene>
<evidence type="ECO:0000313" key="19">
    <source>
        <dbReference type="Proteomes" id="UP000005777"/>
    </source>
</evidence>
<dbReference type="InterPro" id="IPR004358">
    <property type="entry name" value="Sig_transdc_His_kin-like_C"/>
</dbReference>
<feature type="compositionally biased region" description="Polar residues" evidence="14">
    <location>
        <begin position="17"/>
        <end position="41"/>
    </location>
</feature>
<dbReference type="SMART" id="SM00304">
    <property type="entry name" value="HAMP"/>
    <property type="match status" value="1"/>
</dbReference>
<dbReference type="EC" id="2.7.13.3" evidence="3"/>
<feature type="transmembrane region" description="Helical" evidence="15">
    <location>
        <begin position="127"/>
        <end position="145"/>
    </location>
</feature>
<dbReference type="eggNOG" id="COG5002">
    <property type="taxonomic scope" value="Bacteria"/>
</dbReference>
<keyword evidence="11 15" id="KW-1133">Transmembrane helix</keyword>
<dbReference type="GO" id="GO:0005524">
    <property type="term" value="F:ATP binding"/>
    <property type="evidence" value="ECO:0007669"/>
    <property type="project" value="UniProtKB-KW"/>
</dbReference>
<comment type="catalytic activity">
    <reaction evidence="1">
        <text>ATP + protein L-histidine = ADP + protein N-phospho-L-histidine.</text>
        <dbReference type="EC" id="2.7.13.3"/>
    </reaction>
</comment>
<dbReference type="InterPro" id="IPR005467">
    <property type="entry name" value="His_kinase_dom"/>
</dbReference>
<evidence type="ECO:0000256" key="12">
    <source>
        <dbReference type="ARBA" id="ARBA00023012"/>
    </source>
</evidence>
<dbReference type="PANTHER" id="PTHR45528">
    <property type="entry name" value="SENSOR HISTIDINE KINASE CPXA"/>
    <property type="match status" value="1"/>
</dbReference>
<dbReference type="Pfam" id="PF00672">
    <property type="entry name" value="HAMP"/>
    <property type="match status" value="1"/>
</dbReference>
<comment type="caution">
    <text evidence="18">The sequence shown here is derived from an EMBL/GenBank/DDBJ whole genome shotgun (WGS) entry which is preliminary data.</text>
</comment>
<dbReference type="SMART" id="SM00387">
    <property type="entry name" value="HATPase_c"/>
    <property type="match status" value="1"/>
</dbReference>
<dbReference type="InterPro" id="IPR003661">
    <property type="entry name" value="HisK_dim/P_dom"/>
</dbReference>
<evidence type="ECO:0000256" key="2">
    <source>
        <dbReference type="ARBA" id="ARBA00004651"/>
    </source>
</evidence>
<evidence type="ECO:0000259" key="16">
    <source>
        <dbReference type="PROSITE" id="PS50109"/>
    </source>
</evidence>
<evidence type="ECO:0000256" key="5">
    <source>
        <dbReference type="ARBA" id="ARBA00022553"/>
    </source>
</evidence>
<evidence type="ECO:0000256" key="6">
    <source>
        <dbReference type="ARBA" id="ARBA00022679"/>
    </source>
</evidence>
<evidence type="ECO:0000259" key="17">
    <source>
        <dbReference type="PROSITE" id="PS50885"/>
    </source>
</evidence>
<dbReference type="RefSeq" id="WP_006292982.1">
    <property type="nucleotide sequence ID" value="NZ_GG770225.1"/>
</dbReference>
<accession>W5IIX5</accession>
<dbReference type="Proteomes" id="UP000005777">
    <property type="component" value="Unassembled WGS sequence"/>
</dbReference>
<organism evidence="18 19">
    <name type="scientific">Scardovia inopinata F0304</name>
    <dbReference type="NCBI Taxonomy" id="641146"/>
    <lineage>
        <taxon>Bacteria</taxon>
        <taxon>Bacillati</taxon>
        <taxon>Actinomycetota</taxon>
        <taxon>Actinomycetes</taxon>
        <taxon>Bifidobacteriales</taxon>
        <taxon>Bifidobacteriaceae</taxon>
        <taxon>Scardovia</taxon>
    </lineage>
</organism>
<keyword evidence="10" id="KW-0067">ATP-binding</keyword>
<feature type="region of interest" description="Disordered" evidence="14">
    <location>
        <begin position="1"/>
        <end position="53"/>
    </location>
</feature>
<dbReference type="PANTHER" id="PTHR45528:SF1">
    <property type="entry name" value="SENSOR HISTIDINE KINASE CPXA"/>
    <property type="match status" value="1"/>
</dbReference>
<protein>
    <recommendedName>
        <fullName evidence="3">histidine kinase</fullName>
        <ecNumber evidence="3">2.7.13.3</ecNumber>
    </recommendedName>
</protein>
<feature type="domain" description="Histidine kinase" evidence="16">
    <location>
        <begin position="209"/>
        <end position="425"/>
    </location>
</feature>
<evidence type="ECO:0000313" key="18">
    <source>
        <dbReference type="EMBL" id="EFG26985.1"/>
    </source>
</evidence>
<dbReference type="CDD" id="cd06225">
    <property type="entry name" value="HAMP"/>
    <property type="match status" value="1"/>
</dbReference>
<dbReference type="Gene3D" id="6.10.340.10">
    <property type="match status" value="1"/>
</dbReference>
<evidence type="ECO:0000256" key="13">
    <source>
        <dbReference type="ARBA" id="ARBA00023136"/>
    </source>
</evidence>
<dbReference type="InterPro" id="IPR036890">
    <property type="entry name" value="HATPase_C_sf"/>
</dbReference>
<dbReference type="Gene3D" id="3.30.565.10">
    <property type="entry name" value="Histidine kinase-like ATPase, C-terminal domain"/>
    <property type="match status" value="1"/>
</dbReference>
<keyword evidence="6" id="KW-0808">Transferase</keyword>
<dbReference type="SUPFAM" id="SSF158472">
    <property type="entry name" value="HAMP domain-like"/>
    <property type="match status" value="1"/>
</dbReference>
<evidence type="ECO:0000256" key="11">
    <source>
        <dbReference type="ARBA" id="ARBA00022989"/>
    </source>
</evidence>
<dbReference type="PROSITE" id="PS50109">
    <property type="entry name" value="HIS_KIN"/>
    <property type="match status" value="1"/>
</dbReference>
<keyword evidence="8" id="KW-0547">Nucleotide-binding</keyword>
<dbReference type="Pfam" id="PF00512">
    <property type="entry name" value="HisKA"/>
    <property type="match status" value="1"/>
</dbReference>
<keyword evidence="13 15" id="KW-0472">Membrane</keyword>
<feature type="domain" description="HAMP" evidence="17">
    <location>
        <begin position="147"/>
        <end position="201"/>
    </location>
</feature>
<dbReference type="SUPFAM" id="SSF55874">
    <property type="entry name" value="ATPase domain of HSP90 chaperone/DNA topoisomerase II/histidine kinase"/>
    <property type="match status" value="1"/>
</dbReference>
<dbReference type="SMART" id="SM00388">
    <property type="entry name" value="HisKA"/>
    <property type="match status" value="1"/>
</dbReference>
<evidence type="ECO:0000256" key="9">
    <source>
        <dbReference type="ARBA" id="ARBA00022777"/>
    </source>
</evidence>
<dbReference type="SUPFAM" id="SSF47384">
    <property type="entry name" value="Homodimeric domain of signal transducing histidine kinase"/>
    <property type="match status" value="1"/>
</dbReference>
<dbReference type="InterPro" id="IPR003660">
    <property type="entry name" value="HAMP_dom"/>
</dbReference>
<dbReference type="HOGENOM" id="CLU_000445_89_3_11"/>
<dbReference type="Pfam" id="PF02518">
    <property type="entry name" value="HATPase_c"/>
    <property type="match status" value="1"/>
</dbReference>
<keyword evidence="7 15" id="KW-0812">Transmembrane</keyword>
<dbReference type="InterPro" id="IPR050398">
    <property type="entry name" value="HssS/ArlS-like"/>
</dbReference>
<keyword evidence="12" id="KW-0902">Two-component regulatory system</keyword>
<dbReference type="GO" id="GO:0000155">
    <property type="term" value="F:phosphorelay sensor kinase activity"/>
    <property type="evidence" value="ECO:0007669"/>
    <property type="project" value="InterPro"/>
</dbReference>
<dbReference type="InterPro" id="IPR003594">
    <property type="entry name" value="HATPase_dom"/>
</dbReference>
<dbReference type="EMBL" id="ADCX01000003">
    <property type="protein sequence ID" value="EFG26985.1"/>
    <property type="molecule type" value="Genomic_DNA"/>
</dbReference>
<keyword evidence="19" id="KW-1185">Reference proteome</keyword>
<evidence type="ECO:0000256" key="15">
    <source>
        <dbReference type="SAM" id="Phobius"/>
    </source>
</evidence>
<dbReference type="PROSITE" id="PS50885">
    <property type="entry name" value="HAMP"/>
    <property type="match status" value="1"/>
</dbReference>
<evidence type="ECO:0000256" key="14">
    <source>
        <dbReference type="SAM" id="MobiDB-lite"/>
    </source>
</evidence>
<dbReference type="Gene3D" id="1.10.287.130">
    <property type="match status" value="1"/>
</dbReference>
<evidence type="ECO:0000256" key="1">
    <source>
        <dbReference type="ARBA" id="ARBA00000085"/>
    </source>
</evidence>
<evidence type="ECO:0000256" key="4">
    <source>
        <dbReference type="ARBA" id="ARBA00022475"/>
    </source>
</evidence>
<evidence type="ECO:0000256" key="7">
    <source>
        <dbReference type="ARBA" id="ARBA00022692"/>
    </source>
</evidence>
<proteinExistence type="predicted"/>
<evidence type="ECO:0000256" key="8">
    <source>
        <dbReference type="ARBA" id="ARBA00022741"/>
    </source>
</evidence>
<dbReference type="AlphaFoldDB" id="W5IIX5"/>
<dbReference type="InterPro" id="IPR036097">
    <property type="entry name" value="HisK_dim/P_sf"/>
</dbReference>
<dbReference type="GO" id="GO:0005886">
    <property type="term" value="C:plasma membrane"/>
    <property type="evidence" value="ECO:0007669"/>
    <property type="project" value="UniProtKB-SubCell"/>
</dbReference>
<feature type="transmembrane region" description="Helical" evidence="15">
    <location>
        <begin position="98"/>
        <end position="121"/>
    </location>
</feature>
<dbReference type="CDD" id="cd00082">
    <property type="entry name" value="HisKA"/>
    <property type="match status" value="1"/>
</dbReference>
<name>W5IIX5_SCAIO</name>
<keyword evidence="4" id="KW-1003">Cell membrane</keyword>
<comment type="subcellular location">
    <subcellularLocation>
        <location evidence="2">Cell membrane</location>
        <topology evidence="2">Multi-pass membrane protein</topology>
    </subcellularLocation>
</comment>
<reference evidence="18 19" key="1">
    <citation type="submission" date="2012-01" db="EMBL/GenBank/DDBJ databases">
        <title>The Genome Sequence of Scardovia inopinata F0304.</title>
        <authorList>
            <consortium name="The Broad Institute Genome Sequencing Platform"/>
            <person name="Ward D."/>
            <person name="Earl A."/>
            <person name="Feldgarden M."/>
            <person name="Gevers D."/>
            <person name="Young S."/>
            <person name="Zeng Q."/>
            <person name="Koehrsen M."/>
            <person name="Alvarado L."/>
            <person name="Berlin A.M."/>
            <person name="Borenstein D."/>
            <person name="Chapman S.B."/>
            <person name="Chen Z."/>
            <person name="Engels R."/>
            <person name="Freedman E."/>
            <person name="Gellesch M."/>
            <person name="Goldberg J."/>
            <person name="Griggs A."/>
            <person name="Gujja S."/>
            <person name="Heilman E.R."/>
            <person name="Heiman D.I."/>
            <person name="Hepburn T.A."/>
            <person name="Howarth C."/>
            <person name="Jen D."/>
            <person name="Larson L."/>
            <person name="Mehta T."/>
            <person name="Park D."/>
            <person name="Pearson M."/>
            <person name="Richards J."/>
            <person name="Roberts A."/>
            <person name="Saif S."/>
            <person name="Shea T.D."/>
            <person name="Shenoy N."/>
            <person name="Sisk P."/>
            <person name="Stolte C."/>
            <person name="Sykes S.N."/>
            <person name="Walk T."/>
            <person name="White J."/>
            <person name="Yandava C."/>
            <person name="Izard J."/>
            <person name="Baranova O.V."/>
            <person name="Blanton J.M."/>
            <person name="Tanner A.C."/>
            <person name="Dewhirst F."/>
            <person name="Haas B."/>
            <person name="Nusbaum C."/>
            <person name="Birren B."/>
        </authorList>
    </citation>
    <scope>NUCLEOTIDE SEQUENCE [LARGE SCALE GENOMIC DNA]</scope>
    <source>
        <strain evidence="18 19">F0304</strain>
    </source>
</reference>
<evidence type="ECO:0000256" key="3">
    <source>
        <dbReference type="ARBA" id="ARBA00012438"/>
    </source>
</evidence>